<sequence length="114" mass="12797">MDKLVVEVIDANDLMPKDGQGSASPFVEVEVEDQRQRTQTKIKDLSEPDWNGKMVFNINNQQDLCRKTIEVTVYNEKSSDGHYKNFLGRVRISGLSVPLTESGAVVQTLWISVA</sequence>
<accession>A0AAD8MVJ6</accession>
<evidence type="ECO:0000313" key="2">
    <source>
        <dbReference type="EMBL" id="KAK1386674.1"/>
    </source>
</evidence>
<dbReference type="Gene3D" id="2.60.40.150">
    <property type="entry name" value="C2 domain"/>
    <property type="match status" value="1"/>
</dbReference>
<dbReference type="PROSITE" id="PS50004">
    <property type="entry name" value="C2"/>
    <property type="match status" value="1"/>
</dbReference>
<feature type="domain" description="C2" evidence="1">
    <location>
        <begin position="1"/>
        <end position="111"/>
    </location>
</feature>
<dbReference type="PANTHER" id="PTHR31425:SF22">
    <property type="entry name" value="MULTIPLE C2 DOMAIN AND TRANSMEMBRANE REGION PROTEIN 6"/>
    <property type="match status" value="1"/>
</dbReference>
<gene>
    <name evidence="2" type="ORF">POM88_014852</name>
</gene>
<proteinExistence type="predicted"/>
<dbReference type="SMART" id="SM00239">
    <property type="entry name" value="C2"/>
    <property type="match status" value="1"/>
</dbReference>
<dbReference type="InterPro" id="IPR000008">
    <property type="entry name" value="C2_dom"/>
</dbReference>
<comment type="caution">
    <text evidence="2">The sequence shown here is derived from an EMBL/GenBank/DDBJ whole genome shotgun (WGS) entry which is preliminary data.</text>
</comment>
<reference evidence="2" key="1">
    <citation type="submission" date="2023-02" db="EMBL/GenBank/DDBJ databases">
        <title>Genome of toxic invasive species Heracleum sosnowskyi carries increased number of genes despite the absence of recent whole-genome duplications.</title>
        <authorList>
            <person name="Schelkunov M."/>
            <person name="Shtratnikova V."/>
            <person name="Makarenko M."/>
            <person name="Klepikova A."/>
            <person name="Omelchenko D."/>
            <person name="Novikova G."/>
            <person name="Obukhova E."/>
            <person name="Bogdanov V."/>
            <person name="Penin A."/>
            <person name="Logacheva M."/>
        </authorList>
    </citation>
    <scope>NUCLEOTIDE SEQUENCE</scope>
    <source>
        <strain evidence="2">Hsosn_3</strain>
        <tissue evidence="2">Leaf</tissue>
    </source>
</reference>
<keyword evidence="3" id="KW-1185">Reference proteome</keyword>
<dbReference type="EMBL" id="JAUIZM010000004">
    <property type="protein sequence ID" value="KAK1386674.1"/>
    <property type="molecule type" value="Genomic_DNA"/>
</dbReference>
<organism evidence="2 3">
    <name type="scientific">Heracleum sosnowskyi</name>
    <dbReference type="NCBI Taxonomy" id="360622"/>
    <lineage>
        <taxon>Eukaryota</taxon>
        <taxon>Viridiplantae</taxon>
        <taxon>Streptophyta</taxon>
        <taxon>Embryophyta</taxon>
        <taxon>Tracheophyta</taxon>
        <taxon>Spermatophyta</taxon>
        <taxon>Magnoliopsida</taxon>
        <taxon>eudicotyledons</taxon>
        <taxon>Gunneridae</taxon>
        <taxon>Pentapetalae</taxon>
        <taxon>asterids</taxon>
        <taxon>campanulids</taxon>
        <taxon>Apiales</taxon>
        <taxon>Apiaceae</taxon>
        <taxon>Apioideae</taxon>
        <taxon>apioid superclade</taxon>
        <taxon>Tordylieae</taxon>
        <taxon>Tordyliinae</taxon>
        <taxon>Heracleum</taxon>
    </lineage>
</organism>
<reference evidence="2" key="2">
    <citation type="submission" date="2023-05" db="EMBL/GenBank/DDBJ databases">
        <authorList>
            <person name="Schelkunov M.I."/>
        </authorList>
    </citation>
    <scope>NUCLEOTIDE SEQUENCE</scope>
    <source>
        <strain evidence="2">Hsosn_3</strain>
        <tissue evidence="2">Leaf</tissue>
    </source>
</reference>
<dbReference type="InterPro" id="IPR035892">
    <property type="entry name" value="C2_domain_sf"/>
</dbReference>
<dbReference type="AlphaFoldDB" id="A0AAD8MVJ6"/>
<protein>
    <submittedName>
        <fullName evidence="2">C2 domain-containing protein</fullName>
    </submittedName>
</protein>
<dbReference type="Proteomes" id="UP001237642">
    <property type="component" value="Unassembled WGS sequence"/>
</dbReference>
<evidence type="ECO:0000313" key="3">
    <source>
        <dbReference type="Proteomes" id="UP001237642"/>
    </source>
</evidence>
<evidence type="ECO:0000259" key="1">
    <source>
        <dbReference type="PROSITE" id="PS50004"/>
    </source>
</evidence>
<dbReference type="InterPro" id="IPR047259">
    <property type="entry name" value="QUIRKY-like"/>
</dbReference>
<name>A0AAD8MVJ6_9APIA</name>
<dbReference type="SUPFAM" id="SSF49562">
    <property type="entry name" value="C2 domain (Calcium/lipid-binding domain, CaLB)"/>
    <property type="match status" value="1"/>
</dbReference>
<dbReference type="Pfam" id="PF00168">
    <property type="entry name" value="C2"/>
    <property type="match status" value="1"/>
</dbReference>
<dbReference type="PANTHER" id="PTHR31425">
    <property type="entry name" value="PHOSPHORIBOSYLANTHRANILATE TRANSFERASE ISOFORM 1"/>
    <property type="match status" value="1"/>
</dbReference>